<dbReference type="EMBL" id="SLXF01000002">
    <property type="protein sequence ID" value="TCP08959.1"/>
    <property type="molecule type" value="Genomic_DNA"/>
</dbReference>
<dbReference type="InterPro" id="IPR027417">
    <property type="entry name" value="P-loop_NTPase"/>
</dbReference>
<keyword evidence="5" id="KW-1185">Reference proteome</keyword>
<evidence type="ECO:0000313" key="5">
    <source>
        <dbReference type="Proteomes" id="UP000239406"/>
    </source>
</evidence>
<dbReference type="InterPro" id="IPR033875">
    <property type="entry name" value="FlhG"/>
</dbReference>
<dbReference type="PANTHER" id="PTHR43384:SF4">
    <property type="entry name" value="CELLULOSE BIOSYNTHESIS PROTEIN BCSQ-RELATED"/>
    <property type="match status" value="1"/>
</dbReference>
<dbReference type="CDD" id="cd02038">
    <property type="entry name" value="FlhG-like"/>
    <property type="match status" value="1"/>
</dbReference>
<dbReference type="SUPFAM" id="SSF52540">
    <property type="entry name" value="P-loop containing nucleoside triphosphate hydrolases"/>
    <property type="match status" value="1"/>
</dbReference>
<proteinExistence type="predicted"/>
<organism evidence="3 5">
    <name type="scientific">Caldimonas thermodepolymerans</name>
    <dbReference type="NCBI Taxonomy" id="215580"/>
    <lineage>
        <taxon>Bacteria</taxon>
        <taxon>Pseudomonadati</taxon>
        <taxon>Pseudomonadota</taxon>
        <taxon>Betaproteobacteria</taxon>
        <taxon>Burkholderiales</taxon>
        <taxon>Sphaerotilaceae</taxon>
        <taxon>Caldimonas</taxon>
    </lineage>
</organism>
<keyword evidence="1" id="KW-0547">Nucleotide-binding</keyword>
<dbReference type="OrthoDB" id="9808257at2"/>
<reference evidence="3 5" key="1">
    <citation type="submission" date="2018-02" db="EMBL/GenBank/DDBJ databases">
        <title>Reclassifiation of [Polyangium] brachysporum DSM 7029 as Guopingzhaonella breviflexa gen. nov., sp. nov., a member of the family Comamonadaceae.</title>
        <authorList>
            <person name="Tang B."/>
        </authorList>
    </citation>
    <scope>NUCLEOTIDE SEQUENCE [LARGE SCALE GENOMIC DNA]</scope>
    <source>
        <strain evidence="3 5">DSM 15344</strain>
    </source>
</reference>
<evidence type="ECO:0000256" key="1">
    <source>
        <dbReference type="ARBA" id="ARBA00022741"/>
    </source>
</evidence>
<dbReference type="Pfam" id="PF10609">
    <property type="entry name" value="ParA"/>
    <property type="match status" value="1"/>
</dbReference>
<dbReference type="GO" id="GO:0005829">
    <property type="term" value="C:cytosol"/>
    <property type="evidence" value="ECO:0007669"/>
    <property type="project" value="TreeGrafter"/>
</dbReference>
<dbReference type="GO" id="GO:0051782">
    <property type="term" value="P:negative regulation of cell division"/>
    <property type="evidence" value="ECO:0007669"/>
    <property type="project" value="TreeGrafter"/>
</dbReference>
<dbReference type="InterPro" id="IPR033756">
    <property type="entry name" value="YlxH/NBP35"/>
</dbReference>
<keyword evidence="4" id="KW-0282">Flagellum</keyword>
<sequence>MSEPTNRLPSMPETSRDKQACVLAVTSGKGGVGKTFVSANVAAALARLGHRVLVLDADLGLANLDVVLNLQSRRTLHDVFLGHCALEDAIHVAPGGFSVVLAGSGLVEYSRLTPEVRERLQAVVASLLPRYDYVLLDTGAGISDVVLYAISLADQVLVVATPEPTSLTDAYATIKVLATQQRRRELNLVLNQVARPGDGKAIAQQLQQVLARFVSTPAGDPVKLAHLGDIPSDPSVRQAVQKRQLLLETFPGCAAAHAVKAVAGRLEKVPARAA</sequence>
<keyword evidence="2" id="KW-0067">ATP-binding</keyword>
<dbReference type="Proteomes" id="UP000294772">
    <property type="component" value="Unassembled WGS sequence"/>
</dbReference>
<dbReference type="Gene3D" id="3.40.50.300">
    <property type="entry name" value="P-loop containing nucleotide triphosphate hydrolases"/>
    <property type="match status" value="1"/>
</dbReference>
<dbReference type="PANTHER" id="PTHR43384">
    <property type="entry name" value="SEPTUM SITE-DETERMINING PROTEIN MIND HOMOLOG, CHLOROPLASTIC-RELATED"/>
    <property type="match status" value="1"/>
</dbReference>
<dbReference type="InterPro" id="IPR050625">
    <property type="entry name" value="ParA/MinD_ATPase"/>
</dbReference>
<dbReference type="GO" id="GO:0005524">
    <property type="term" value="F:ATP binding"/>
    <property type="evidence" value="ECO:0007669"/>
    <property type="project" value="UniProtKB-KW"/>
</dbReference>
<evidence type="ECO:0000313" key="3">
    <source>
        <dbReference type="EMBL" id="PPE68555.1"/>
    </source>
</evidence>
<dbReference type="GO" id="GO:0016887">
    <property type="term" value="F:ATP hydrolysis activity"/>
    <property type="evidence" value="ECO:0007669"/>
    <property type="project" value="TreeGrafter"/>
</dbReference>
<dbReference type="Proteomes" id="UP000239406">
    <property type="component" value="Unassembled WGS sequence"/>
</dbReference>
<reference evidence="4 6" key="2">
    <citation type="submission" date="2019-03" db="EMBL/GenBank/DDBJ databases">
        <title>Genomic Encyclopedia of Type Strains, Phase IV (KMG-IV): sequencing the most valuable type-strain genomes for metagenomic binning, comparative biology and taxonomic classification.</title>
        <authorList>
            <person name="Goeker M."/>
        </authorList>
    </citation>
    <scope>NUCLEOTIDE SEQUENCE [LARGE SCALE GENOMIC DNA]</scope>
    <source>
        <strain evidence="4 6">DSM 15264</strain>
    </source>
</reference>
<accession>A0A2S5T0J5</accession>
<evidence type="ECO:0000256" key="2">
    <source>
        <dbReference type="ARBA" id="ARBA00022840"/>
    </source>
</evidence>
<dbReference type="AlphaFoldDB" id="A0A2S5T0J5"/>
<gene>
    <name evidence="3" type="ORF">C1702_16590</name>
    <name evidence="4" type="ORF">EV676_102471</name>
</gene>
<keyword evidence="4" id="KW-0969">Cilium</keyword>
<dbReference type="PIRSF" id="PIRSF003092">
    <property type="entry name" value="MinD"/>
    <property type="match status" value="1"/>
</dbReference>
<dbReference type="GO" id="GO:0009898">
    <property type="term" value="C:cytoplasmic side of plasma membrane"/>
    <property type="evidence" value="ECO:0007669"/>
    <property type="project" value="TreeGrafter"/>
</dbReference>
<name>A0A2S5T0J5_9BURK</name>
<evidence type="ECO:0000313" key="4">
    <source>
        <dbReference type="EMBL" id="TCP08959.1"/>
    </source>
</evidence>
<dbReference type="EMBL" id="PSNY01000024">
    <property type="protein sequence ID" value="PPE68555.1"/>
    <property type="molecule type" value="Genomic_DNA"/>
</dbReference>
<keyword evidence="4" id="KW-0966">Cell projection</keyword>
<dbReference type="InterPro" id="IPR025501">
    <property type="entry name" value="MinD_FleN"/>
</dbReference>
<evidence type="ECO:0000313" key="6">
    <source>
        <dbReference type="Proteomes" id="UP000294772"/>
    </source>
</evidence>
<dbReference type="RefSeq" id="WP_104358829.1">
    <property type="nucleotide sequence ID" value="NZ_CALFFA010000017.1"/>
</dbReference>
<protein>
    <submittedName>
        <fullName evidence="3">Cobyrinic acid a,c-diamide synthase</fullName>
    </submittedName>
    <submittedName>
        <fullName evidence="4">Flagellar biosynthesis protein FlhG</fullName>
    </submittedName>
</protein>
<comment type="caution">
    <text evidence="3">The sequence shown here is derived from an EMBL/GenBank/DDBJ whole genome shotgun (WGS) entry which is preliminary data.</text>
</comment>